<sequence length="114" mass="12858">MNQLHPRRYPEAFRGQLQRLERLAPGITTPSADFQPDTLLLEIEQTGITDDEMASAQTRLHHLERLIADWRIDGENSFEVAFGCNPDVISIEFSEAPPTVTYVQFTESSALGLQ</sequence>
<keyword evidence="2" id="KW-1185">Reference proteome</keyword>
<gene>
    <name evidence="1" type="ORF">F4695_004371</name>
</gene>
<dbReference type="AlphaFoldDB" id="A0A7X0MW43"/>
<organism evidence="1 2">
    <name type="scientific">Rhizobium soli</name>
    <dbReference type="NCBI Taxonomy" id="424798"/>
    <lineage>
        <taxon>Bacteria</taxon>
        <taxon>Pseudomonadati</taxon>
        <taxon>Pseudomonadota</taxon>
        <taxon>Alphaproteobacteria</taxon>
        <taxon>Hyphomicrobiales</taxon>
        <taxon>Rhizobiaceae</taxon>
        <taxon>Rhizobium/Agrobacterium group</taxon>
        <taxon>Rhizobium</taxon>
    </lineage>
</organism>
<reference evidence="1 2" key="1">
    <citation type="submission" date="2020-08" db="EMBL/GenBank/DDBJ databases">
        <title>The Agave Microbiome: Exploring the role of microbial communities in plant adaptations to desert environments.</title>
        <authorList>
            <person name="Partida-Martinez L.P."/>
        </authorList>
    </citation>
    <scope>NUCLEOTIDE SEQUENCE [LARGE SCALE GENOMIC DNA]</scope>
    <source>
        <strain evidence="1 2">AS3.12</strain>
    </source>
</reference>
<dbReference type="RefSeq" id="WP_184656012.1">
    <property type="nucleotide sequence ID" value="NZ_JACHBU010000013.1"/>
</dbReference>
<comment type="caution">
    <text evidence="1">The sequence shown here is derived from an EMBL/GenBank/DDBJ whole genome shotgun (WGS) entry which is preliminary data.</text>
</comment>
<evidence type="ECO:0000313" key="1">
    <source>
        <dbReference type="EMBL" id="MBB6510978.1"/>
    </source>
</evidence>
<dbReference type="Proteomes" id="UP000585437">
    <property type="component" value="Unassembled WGS sequence"/>
</dbReference>
<proteinExistence type="predicted"/>
<accession>A0A7X0MW43</accession>
<name>A0A7X0MW43_9HYPH</name>
<evidence type="ECO:0000313" key="2">
    <source>
        <dbReference type="Proteomes" id="UP000585437"/>
    </source>
</evidence>
<dbReference type="EMBL" id="JACHBU010000013">
    <property type="protein sequence ID" value="MBB6510978.1"/>
    <property type="molecule type" value="Genomic_DNA"/>
</dbReference>
<protein>
    <submittedName>
        <fullName evidence="1">Uncharacterized protein</fullName>
    </submittedName>
</protein>